<accession>A0AA46TN47</accession>
<evidence type="ECO:0000313" key="3">
    <source>
        <dbReference type="Proteomes" id="UP001164390"/>
    </source>
</evidence>
<evidence type="ECO:0000313" key="2">
    <source>
        <dbReference type="EMBL" id="UYM07418.1"/>
    </source>
</evidence>
<feature type="domain" description="SnoaL-like" evidence="1">
    <location>
        <begin position="11"/>
        <end position="107"/>
    </location>
</feature>
<dbReference type="SUPFAM" id="SSF54427">
    <property type="entry name" value="NTF2-like"/>
    <property type="match status" value="1"/>
</dbReference>
<keyword evidence="3" id="KW-1185">Reference proteome</keyword>
<dbReference type="EMBL" id="CP094970">
    <property type="protein sequence ID" value="UYM07418.1"/>
    <property type="molecule type" value="Genomic_DNA"/>
</dbReference>
<organism evidence="2 3">
    <name type="scientific">Solicola gregarius</name>
    <dbReference type="NCBI Taxonomy" id="2908642"/>
    <lineage>
        <taxon>Bacteria</taxon>
        <taxon>Bacillati</taxon>
        <taxon>Actinomycetota</taxon>
        <taxon>Actinomycetes</taxon>
        <taxon>Propionibacteriales</taxon>
        <taxon>Nocardioidaceae</taxon>
        <taxon>Solicola</taxon>
    </lineage>
</organism>
<evidence type="ECO:0000259" key="1">
    <source>
        <dbReference type="Pfam" id="PF12680"/>
    </source>
</evidence>
<dbReference type="RefSeq" id="WP_271636392.1">
    <property type="nucleotide sequence ID" value="NZ_CP094970.1"/>
</dbReference>
<gene>
    <name evidence="2" type="ORF">L0C25_10225</name>
</gene>
<sequence length="146" mass="15961">MPDSMGVTDVVERYLAAAQAVDIDALLDTLAPEPELVSPLSGRMVFRGTDDLRVLLAAVYGSLTGLRWHERIVDGDRVVVTGEARIGPVTRSDVTVFEISDGRIARIRPYVRPWFALTVDAVVVGSRMLRHPGVILRALRGPDSAR</sequence>
<proteinExistence type="predicted"/>
<dbReference type="InterPro" id="IPR032710">
    <property type="entry name" value="NTF2-like_dom_sf"/>
</dbReference>
<dbReference type="Pfam" id="PF12680">
    <property type="entry name" value="SnoaL_2"/>
    <property type="match status" value="1"/>
</dbReference>
<reference evidence="2" key="1">
    <citation type="submission" date="2022-01" db="EMBL/GenBank/DDBJ databases">
        <title>Nocardioidaceae gen. sp. A5X3R13.</title>
        <authorList>
            <person name="Lopez Marin M.A."/>
            <person name="Uhlik O."/>
        </authorList>
    </citation>
    <scope>NUCLEOTIDE SEQUENCE</scope>
    <source>
        <strain evidence="2">A5X3R13</strain>
    </source>
</reference>
<dbReference type="AlphaFoldDB" id="A0AA46TN47"/>
<dbReference type="Proteomes" id="UP001164390">
    <property type="component" value="Chromosome"/>
</dbReference>
<protein>
    <submittedName>
        <fullName evidence="2">Nuclear transport factor 2 family protein</fullName>
    </submittedName>
</protein>
<dbReference type="KEGG" id="sgrg:L0C25_10225"/>
<dbReference type="Gene3D" id="3.10.450.50">
    <property type="match status" value="1"/>
</dbReference>
<name>A0AA46TN47_9ACTN</name>
<dbReference type="InterPro" id="IPR037401">
    <property type="entry name" value="SnoaL-like"/>
</dbReference>